<name>A0A1T4NBK6_9ENTE</name>
<proteinExistence type="predicted"/>
<feature type="transmembrane region" description="Helical" evidence="1">
    <location>
        <begin position="57"/>
        <end position="76"/>
    </location>
</feature>
<feature type="transmembrane region" description="Helical" evidence="1">
    <location>
        <begin position="82"/>
        <end position="102"/>
    </location>
</feature>
<reference evidence="2 3" key="1">
    <citation type="submission" date="2017-02" db="EMBL/GenBank/DDBJ databases">
        <authorList>
            <person name="Peterson S.W."/>
        </authorList>
    </citation>
    <scope>NUCLEOTIDE SEQUENCE [LARGE SCALE GENOMIC DNA]</scope>
    <source>
        <strain evidence="2 3">ATCC BAA-1030</strain>
    </source>
</reference>
<accession>A0A1T4NBK6</accession>
<dbReference type="Proteomes" id="UP000190328">
    <property type="component" value="Unassembled WGS sequence"/>
</dbReference>
<dbReference type="RefSeq" id="WP_078807303.1">
    <property type="nucleotide sequence ID" value="NZ_FUXI01000014.1"/>
</dbReference>
<evidence type="ECO:0000256" key="1">
    <source>
        <dbReference type="SAM" id="Phobius"/>
    </source>
</evidence>
<dbReference type="STRING" id="263852.SAMN02745116_01368"/>
<feature type="transmembrane region" description="Helical" evidence="1">
    <location>
        <begin position="24"/>
        <end position="45"/>
    </location>
</feature>
<keyword evidence="1" id="KW-1133">Transmembrane helix</keyword>
<evidence type="ECO:0000313" key="2">
    <source>
        <dbReference type="EMBL" id="SJZ76659.1"/>
    </source>
</evidence>
<organism evidence="2 3">
    <name type="scientific">Pilibacter termitis</name>
    <dbReference type="NCBI Taxonomy" id="263852"/>
    <lineage>
        <taxon>Bacteria</taxon>
        <taxon>Bacillati</taxon>
        <taxon>Bacillota</taxon>
        <taxon>Bacilli</taxon>
        <taxon>Lactobacillales</taxon>
        <taxon>Enterococcaceae</taxon>
        <taxon>Pilibacter</taxon>
    </lineage>
</organism>
<gene>
    <name evidence="2" type="ORF">SAMN02745116_01368</name>
</gene>
<sequence>MKNKHKISGLVDKFYMIVMSSTRFWWILLKNGIVYGVLAGIFAMHKSEKLALEKQRVVSLCWSSMVILTITSFLLIGEGREFMAILFLSLLVLTSLSTIYLYEVVNLVGEEKKGYQEIYAQAFLNMWKKFPIKICFFALGLCLLKLNLIAFVFIFPRVYQLLLMKMILLKKTTSFS</sequence>
<evidence type="ECO:0000313" key="3">
    <source>
        <dbReference type="Proteomes" id="UP000190328"/>
    </source>
</evidence>
<keyword evidence="1" id="KW-0472">Membrane</keyword>
<keyword evidence="3" id="KW-1185">Reference proteome</keyword>
<feature type="transmembrane region" description="Helical" evidence="1">
    <location>
        <begin position="134"/>
        <end position="155"/>
    </location>
</feature>
<dbReference type="AlphaFoldDB" id="A0A1T4NBK6"/>
<protein>
    <submittedName>
        <fullName evidence="2">Uncharacterized protein</fullName>
    </submittedName>
</protein>
<dbReference type="EMBL" id="FUXI01000014">
    <property type="protein sequence ID" value="SJZ76659.1"/>
    <property type="molecule type" value="Genomic_DNA"/>
</dbReference>
<keyword evidence="1" id="KW-0812">Transmembrane</keyword>